<gene>
    <name evidence="1" type="ORF">BE17_43035</name>
</gene>
<sequence length="657" mass="71491">MTATPLPSARPTSSVRPHSFSDRLAVTLELRIGADAFSLLAGSVERLHIDATTYGFSAEVVFFVSSAQEADTLFPRFTSQDLITATLAIANGNKGFADDKAPPWKLKGPVTERRLAEVVTDDREKLPVIGRRYTVRFLDPARVLWGQHRPLELYAGASMKQVLEQHIAPGMQLDLAWQRLDQAQDVLCVGLGGAAEASFYDFVGWFLHDNHGVLELDAAEGKYRLGGAKAKGGEATILDAEVIEAIRVLAPEPSRRAASVLNAAAEAPVHKKDVTNEHAVTGLRRDALLRTPAQTEVDRRVALEAARLAPPEPGLEITLRRCPAALAAPGAILTLDRKLGEKIYPAKKKYRVIAAELHARAAAEQPDLDDEAARYTMSLRLRLERQSDPTLRLPPFRRPAYPVLVEGKVLSASGGDEDRTWHALEGQDDSQPRYRVQIPLWNKTVVAPFTPGRAPGHFFFPAYKDQRVLVALRFDAAEIVAHLDWAGRLAQDTQGNQIVLGKRDRDQTTVRHVYEDKKPALRVERRLGRDVETMVLSEGKIRFEVKEEKGQDEAAPKHNLKPTVEAAKERASAEVRASIGEVSGAFEGAMGGATGSLEAATAEVEAALEQATARLGAKLEAAEAALQGMMSSATEAMQAVVAKVGEAKSAVLAALFE</sequence>
<dbReference type="EMBL" id="JEMB01002027">
    <property type="protein sequence ID" value="KYF83917.1"/>
    <property type="molecule type" value="Genomic_DNA"/>
</dbReference>
<evidence type="ECO:0000313" key="1">
    <source>
        <dbReference type="EMBL" id="KYF83917.1"/>
    </source>
</evidence>
<organism evidence="1 2">
    <name type="scientific">Sorangium cellulosum</name>
    <name type="common">Polyangium cellulosum</name>
    <dbReference type="NCBI Taxonomy" id="56"/>
    <lineage>
        <taxon>Bacteria</taxon>
        <taxon>Pseudomonadati</taxon>
        <taxon>Myxococcota</taxon>
        <taxon>Polyangia</taxon>
        <taxon>Polyangiales</taxon>
        <taxon>Polyangiaceae</taxon>
        <taxon>Sorangium</taxon>
    </lineage>
</organism>
<accession>A0A150RUK2</accession>
<dbReference type="AlphaFoldDB" id="A0A150RUK2"/>
<comment type="caution">
    <text evidence="1">The sequence shown here is derived from an EMBL/GenBank/DDBJ whole genome shotgun (WGS) entry which is preliminary data.</text>
</comment>
<protein>
    <submittedName>
        <fullName evidence="1">Uncharacterized protein</fullName>
    </submittedName>
</protein>
<name>A0A150RUK2_SORCE</name>
<dbReference type="Proteomes" id="UP000075635">
    <property type="component" value="Unassembled WGS sequence"/>
</dbReference>
<proteinExistence type="predicted"/>
<reference evidence="1 2" key="1">
    <citation type="submission" date="2014-02" db="EMBL/GenBank/DDBJ databases">
        <title>The small core and large imbalanced accessory genome model reveals a collaborative survival strategy of Sorangium cellulosum strains in nature.</title>
        <authorList>
            <person name="Han K."/>
            <person name="Peng R."/>
            <person name="Blom J."/>
            <person name="Li Y.-Z."/>
        </authorList>
    </citation>
    <scope>NUCLEOTIDE SEQUENCE [LARGE SCALE GENOMIC DNA]</scope>
    <source>
        <strain evidence="1 2">So0011-07</strain>
    </source>
</reference>
<evidence type="ECO:0000313" key="2">
    <source>
        <dbReference type="Proteomes" id="UP000075635"/>
    </source>
</evidence>